<comment type="caution">
    <text evidence="3">The sequence shown here is derived from an EMBL/GenBank/DDBJ whole genome shotgun (WGS) entry which is preliminary data.</text>
</comment>
<evidence type="ECO:0000256" key="1">
    <source>
        <dbReference type="ARBA" id="ARBA00023239"/>
    </source>
</evidence>
<dbReference type="SUPFAM" id="SSF51556">
    <property type="entry name" value="Metallo-dependent hydrolases"/>
    <property type="match status" value="1"/>
</dbReference>
<dbReference type="InterPro" id="IPR006311">
    <property type="entry name" value="TAT_signal"/>
</dbReference>
<dbReference type="Pfam" id="PF04909">
    <property type="entry name" value="Amidohydro_2"/>
    <property type="match status" value="1"/>
</dbReference>
<sequence>MTIDSLFVLHHPSRRRFLQIAATGLAALSPAANALFRLNNSCLNPSETPMLELEKTAWQGIDPADWWDCHTHIVGSGDGGSGITQTPDMHAPLRHPIQTLQHWAYANAACIPDTNQDQAFVDRLRALMDTMPKGAKAMLYAFDRAHGATGDPDHANTAFFVPNEYAQRLAKACPDRFEWVASIHPYRADCVEALQQAAANGARAVKWLPPVMGIDPASPLCDRFYKAAAALNLPIITHGGEEKALHGADQPLFGNPLRLRRALDAGVRVVIAHCATIGQDVDADGREVRSFDLFAQLMSERQWQGQLLGDISAIVLRNRDPEVIKTLLSESGWHDRLLFGSDYPLTGILPLISVPALAEAGLLPETAIAPLETLQDYHPFRFDFVLKRTLSWQGKRFADRIFATRPFFAAGRPSAA</sequence>
<name>A0ABT1UGW1_9GAMM</name>
<reference evidence="3 4" key="1">
    <citation type="submission" date="2022-07" db="EMBL/GenBank/DDBJ databases">
        <title>Methylomonas rivi sp. nov., Methylomonas rosea sp. nov., Methylomonas aureus sp. nov. and Methylomonas subterranea sp. nov., four novel methanotrophs isolated from a freshwater creek and the deep terrestrial subsurface.</title>
        <authorList>
            <person name="Abin C."/>
            <person name="Sankaranarayanan K."/>
            <person name="Garner C."/>
            <person name="Sindelar R."/>
            <person name="Kotary K."/>
            <person name="Garner R."/>
            <person name="Barclay S."/>
            <person name="Lawson P."/>
            <person name="Krumholz L."/>
        </authorList>
    </citation>
    <scope>NUCLEOTIDE SEQUENCE [LARGE SCALE GENOMIC DNA]</scope>
    <source>
        <strain evidence="3 4">SURF-1</strain>
    </source>
</reference>
<keyword evidence="4" id="KW-1185">Reference proteome</keyword>
<dbReference type="InterPro" id="IPR032465">
    <property type="entry name" value="ACMSD"/>
</dbReference>
<dbReference type="RefSeq" id="WP_256610741.1">
    <property type="nucleotide sequence ID" value="NZ_JANIBM010000009.1"/>
</dbReference>
<dbReference type="InterPro" id="IPR006680">
    <property type="entry name" value="Amidohydro-rel"/>
</dbReference>
<dbReference type="InterPro" id="IPR032466">
    <property type="entry name" value="Metal_Hydrolase"/>
</dbReference>
<evidence type="ECO:0000259" key="2">
    <source>
        <dbReference type="Pfam" id="PF04909"/>
    </source>
</evidence>
<evidence type="ECO:0000313" key="4">
    <source>
        <dbReference type="Proteomes" id="UP001524569"/>
    </source>
</evidence>
<dbReference type="EMBL" id="JANIBM010000009">
    <property type="protein sequence ID" value="MCQ8181455.1"/>
    <property type="molecule type" value="Genomic_DNA"/>
</dbReference>
<dbReference type="PROSITE" id="PS51318">
    <property type="entry name" value="TAT"/>
    <property type="match status" value="1"/>
</dbReference>
<accession>A0ABT1UGW1</accession>
<dbReference type="Proteomes" id="UP001524569">
    <property type="component" value="Unassembled WGS sequence"/>
</dbReference>
<dbReference type="PANTHER" id="PTHR21240">
    <property type="entry name" value="2-AMINO-3-CARBOXYLMUCONATE-6-SEMIALDEHYDE DECARBOXYLASE"/>
    <property type="match status" value="1"/>
</dbReference>
<proteinExistence type="predicted"/>
<dbReference type="PANTHER" id="PTHR21240:SF28">
    <property type="entry name" value="ISO-OROTATE DECARBOXYLASE (EUROFUNG)"/>
    <property type="match status" value="1"/>
</dbReference>
<organism evidence="3 4">
    <name type="scientific">Methylomonas aurea</name>
    <dbReference type="NCBI Taxonomy" id="2952224"/>
    <lineage>
        <taxon>Bacteria</taxon>
        <taxon>Pseudomonadati</taxon>
        <taxon>Pseudomonadota</taxon>
        <taxon>Gammaproteobacteria</taxon>
        <taxon>Methylococcales</taxon>
        <taxon>Methylococcaceae</taxon>
        <taxon>Methylomonas</taxon>
    </lineage>
</organism>
<feature type="domain" description="Amidohydrolase-related" evidence="2">
    <location>
        <begin position="68"/>
        <end position="345"/>
    </location>
</feature>
<protein>
    <submittedName>
        <fullName evidence="3">Amidohydrolase family protein</fullName>
    </submittedName>
</protein>
<keyword evidence="1" id="KW-0456">Lyase</keyword>
<evidence type="ECO:0000313" key="3">
    <source>
        <dbReference type="EMBL" id="MCQ8181455.1"/>
    </source>
</evidence>
<dbReference type="Gene3D" id="3.20.20.140">
    <property type="entry name" value="Metal-dependent hydrolases"/>
    <property type="match status" value="1"/>
</dbReference>
<gene>
    <name evidence="3" type="ORF">NP603_10080</name>
</gene>